<organism evidence="2 3">
    <name type="scientific">Rhodotorula toruloides</name>
    <name type="common">Yeast</name>
    <name type="synonym">Rhodosporidium toruloides</name>
    <dbReference type="NCBI Taxonomy" id="5286"/>
    <lineage>
        <taxon>Eukaryota</taxon>
        <taxon>Fungi</taxon>
        <taxon>Dikarya</taxon>
        <taxon>Basidiomycota</taxon>
        <taxon>Pucciniomycotina</taxon>
        <taxon>Microbotryomycetes</taxon>
        <taxon>Sporidiobolales</taxon>
        <taxon>Sporidiobolaceae</taxon>
        <taxon>Rhodotorula</taxon>
    </lineage>
</organism>
<accession>A0A2T0A8A2</accession>
<dbReference type="PANTHER" id="PTHR14269:SF4">
    <property type="entry name" value="CAT EYE SYNDROME CRITICAL REGION PROTEIN 5"/>
    <property type="match status" value="1"/>
</dbReference>
<name>A0A2T0A8A2_RHOTO</name>
<dbReference type="InterPro" id="IPR050324">
    <property type="entry name" value="CDP-alcohol_PTase-I"/>
</dbReference>
<dbReference type="PANTHER" id="PTHR14269">
    <property type="entry name" value="CDP-DIACYLGLYCEROL--GLYCEROL-3-PHOSPHATE 3-PHOSPHATIDYLTRANSFERASE-RELATED"/>
    <property type="match status" value="1"/>
</dbReference>
<protein>
    <submittedName>
        <fullName evidence="2">HAD-like domain-containing protein</fullName>
    </submittedName>
</protein>
<dbReference type="InterPro" id="IPR006357">
    <property type="entry name" value="HAD-SF_hydro_IIA"/>
</dbReference>
<sequence>MLRTAVTSALPRSAAASAFSGGGRVLSISTAPQTTRLARRSISTAPKGPYFCFDIDGVLKQGSHVLPQAKAVLQVLSGNNPLKRRYPFLCVTNGGGSLESERCKKLTKELEVEIGEHQIVQSHTVFRSIVPQYADKPVLVVGGIEDRCRRVAEAYGFKHAYIPADVLAWKPAVWPYHKLTEHEWTYVRHADFSSISFAAILVFHDSRDWGRDVQLVLDLVRAKDGVFGTSKNPKDASQWTPERQTPVHFSNPDLLWGNEFSQPRFGQGALQESMAAVYKLTTGHELQRTTGGKPTNATYTYASHLLSSQISHLTSGTPINLHPTSSSAPSLPGNVYMVGDNPASDIAGANAFGWESILVKTGVFRGEKREDAEHVPTVVAEDVWEGVKWALEREGEGEAVSRMPEEHETIAKDGPRE</sequence>
<dbReference type="EMBL" id="LCTV02000006">
    <property type="protein sequence ID" value="PRQ74219.1"/>
    <property type="molecule type" value="Genomic_DNA"/>
</dbReference>
<dbReference type="NCBIfam" id="TIGR01456">
    <property type="entry name" value="CECR5"/>
    <property type="match status" value="1"/>
</dbReference>
<evidence type="ECO:0000256" key="1">
    <source>
        <dbReference type="SAM" id="MobiDB-lite"/>
    </source>
</evidence>
<dbReference type="InterPro" id="IPR023214">
    <property type="entry name" value="HAD_sf"/>
</dbReference>
<dbReference type="Pfam" id="PF13344">
    <property type="entry name" value="Hydrolase_6"/>
    <property type="match status" value="1"/>
</dbReference>
<proteinExistence type="predicted"/>
<dbReference type="OrthoDB" id="10251048at2759"/>
<dbReference type="GO" id="GO:0005739">
    <property type="term" value="C:mitochondrion"/>
    <property type="evidence" value="ECO:0007669"/>
    <property type="project" value="TreeGrafter"/>
</dbReference>
<dbReference type="SUPFAM" id="SSF56784">
    <property type="entry name" value="HAD-like"/>
    <property type="match status" value="1"/>
</dbReference>
<dbReference type="Gene3D" id="3.40.50.1000">
    <property type="entry name" value="HAD superfamily/HAD-like"/>
    <property type="match status" value="2"/>
</dbReference>
<evidence type="ECO:0000313" key="2">
    <source>
        <dbReference type="EMBL" id="PRQ74219.1"/>
    </source>
</evidence>
<dbReference type="NCBIfam" id="TIGR01460">
    <property type="entry name" value="HAD-SF-IIA"/>
    <property type="match status" value="1"/>
</dbReference>
<feature type="compositionally biased region" description="Basic and acidic residues" evidence="1">
    <location>
        <begin position="403"/>
        <end position="417"/>
    </location>
</feature>
<evidence type="ECO:0000313" key="3">
    <source>
        <dbReference type="Proteomes" id="UP000239560"/>
    </source>
</evidence>
<dbReference type="GO" id="GO:0046474">
    <property type="term" value="P:glycerophospholipid biosynthetic process"/>
    <property type="evidence" value="ECO:0007669"/>
    <property type="project" value="TreeGrafter"/>
</dbReference>
<feature type="region of interest" description="Disordered" evidence="1">
    <location>
        <begin position="394"/>
        <end position="417"/>
    </location>
</feature>
<dbReference type="Proteomes" id="UP000239560">
    <property type="component" value="Unassembled WGS sequence"/>
</dbReference>
<dbReference type="AlphaFoldDB" id="A0A2T0A8A2"/>
<dbReference type="Pfam" id="PF13242">
    <property type="entry name" value="Hydrolase_like"/>
    <property type="match status" value="1"/>
</dbReference>
<dbReference type="InterPro" id="IPR036412">
    <property type="entry name" value="HAD-like_sf"/>
</dbReference>
<reference evidence="2 3" key="1">
    <citation type="journal article" date="2018" name="Elife">
        <title>Functional genomics of lipid metabolism in the oleaginous yeast Rhodosporidium toruloides.</title>
        <authorList>
            <person name="Coradetti S.T."/>
            <person name="Pinel D."/>
            <person name="Geiselman G."/>
            <person name="Ito M."/>
            <person name="Mondo S."/>
            <person name="Reilly M.C."/>
            <person name="Cheng Y.F."/>
            <person name="Bauer S."/>
            <person name="Grigoriev I."/>
            <person name="Gladden J.M."/>
            <person name="Simmons B.A."/>
            <person name="Brem R."/>
            <person name="Arkin A.P."/>
            <person name="Skerker J.M."/>
        </authorList>
    </citation>
    <scope>NUCLEOTIDE SEQUENCE [LARGE SCALE GENOMIC DNA]</scope>
    <source>
        <strain evidence="2 3">NBRC 0880</strain>
    </source>
</reference>
<dbReference type="InterPro" id="IPR006353">
    <property type="entry name" value="HAD-SF_hydro_IIA_CECR5"/>
</dbReference>
<gene>
    <name evidence="2" type="ORF">AAT19DRAFT_14572</name>
</gene>
<comment type="caution">
    <text evidence="2">The sequence shown here is derived from an EMBL/GenBank/DDBJ whole genome shotgun (WGS) entry which is preliminary data.</text>
</comment>